<dbReference type="PROSITE" id="PS50157">
    <property type="entry name" value="ZINC_FINGER_C2H2_2"/>
    <property type="match status" value="2"/>
</dbReference>
<name>A0A197K5U3_9FUNG</name>
<dbReference type="SMART" id="SM00355">
    <property type="entry name" value="ZnF_C2H2"/>
    <property type="match status" value="2"/>
</dbReference>
<dbReference type="InterPro" id="IPR036236">
    <property type="entry name" value="Znf_C2H2_sf"/>
</dbReference>
<sequence>RLYRCPVCSKSFLRLEHSNRHILIHTGERPFICSYPGCPKRFSRSDELARHSRTH</sequence>
<proteinExistence type="predicted"/>
<keyword evidence="2" id="KW-0479">Metal-binding</keyword>
<keyword evidence="3" id="KW-0677">Repeat</keyword>
<dbReference type="STRING" id="1314771.A0A197K5U3"/>
<dbReference type="Gene3D" id="3.30.160.60">
    <property type="entry name" value="Classic Zinc Finger"/>
    <property type="match status" value="2"/>
</dbReference>
<dbReference type="GO" id="GO:0000981">
    <property type="term" value="F:DNA-binding transcription factor activity, RNA polymerase II-specific"/>
    <property type="evidence" value="ECO:0007669"/>
    <property type="project" value="UniProtKB-ARBA"/>
</dbReference>
<keyword evidence="6" id="KW-0805">Transcription regulation</keyword>
<evidence type="ECO:0000256" key="1">
    <source>
        <dbReference type="ARBA" id="ARBA00004123"/>
    </source>
</evidence>
<keyword evidence="5" id="KW-0862">Zinc</keyword>
<dbReference type="PROSITE" id="PS00028">
    <property type="entry name" value="ZINC_FINGER_C2H2_1"/>
    <property type="match status" value="2"/>
</dbReference>
<evidence type="ECO:0000256" key="2">
    <source>
        <dbReference type="ARBA" id="ARBA00022723"/>
    </source>
</evidence>
<dbReference type="InterPro" id="IPR051007">
    <property type="entry name" value="creA/MIG_C2H2-ZnF"/>
</dbReference>
<dbReference type="OrthoDB" id="654211at2759"/>
<evidence type="ECO:0000256" key="6">
    <source>
        <dbReference type="ARBA" id="ARBA00023015"/>
    </source>
</evidence>
<keyword evidence="8" id="KW-0539">Nucleus</keyword>
<evidence type="ECO:0000259" key="10">
    <source>
        <dbReference type="PROSITE" id="PS50157"/>
    </source>
</evidence>
<dbReference type="InterPro" id="IPR013087">
    <property type="entry name" value="Znf_C2H2_type"/>
</dbReference>
<keyword evidence="12" id="KW-1185">Reference proteome</keyword>
<dbReference type="PANTHER" id="PTHR47428:SF2">
    <property type="entry name" value="ZINC FINGER PROTEIN RSV1"/>
    <property type="match status" value="1"/>
</dbReference>
<feature type="domain" description="C2H2-type" evidence="10">
    <location>
        <begin position="3"/>
        <end position="30"/>
    </location>
</feature>
<evidence type="ECO:0000313" key="12">
    <source>
        <dbReference type="Proteomes" id="UP000078512"/>
    </source>
</evidence>
<dbReference type="Proteomes" id="UP000078512">
    <property type="component" value="Unassembled WGS sequence"/>
</dbReference>
<dbReference type="GO" id="GO:0005737">
    <property type="term" value="C:cytoplasm"/>
    <property type="evidence" value="ECO:0007669"/>
    <property type="project" value="TreeGrafter"/>
</dbReference>
<keyword evidence="4 9" id="KW-0863">Zinc-finger</keyword>
<accession>A0A197K5U3</accession>
<feature type="domain" description="C2H2-type" evidence="10">
    <location>
        <begin position="31"/>
        <end position="55"/>
    </location>
</feature>
<dbReference type="SUPFAM" id="SSF57667">
    <property type="entry name" value="beta-beta-alpha zinc fingers"/>
    <property type="match status" value="1"/>
</dbReference>
<dbReference type="FunFam" id="3.30.160.60:FF:000018">
    <property type="entry name" value="Krueppel-like factor 15"/>
    <property type="match status" value="1"/>
</dbReference>
<dbReference type="FunFam" id="3.30.160.60:FF:000072">
    <property type="entry name" value="zinc finger protein 143 isoform X1"/>
    <property type="match status" value="1"/>
</dbReference>
<evidence type="ECO:0000256" key="8">
    <source>
        <dbReference type="ARBA" id="ARBA00023242"/>
    </source>
</evidence>
<evidence type="ECO:0000256" key="9">
    <source>
        <dbReference type="PROSITE-ProRule" id="PRU00042"/>
    </source>
</evidence>
<evidence type="ECO:0000256" key="3">
    <source>
        <dbReference type="ARBA" id="ARBA00022737"/>
    </source>
</evidence>
<dbReference type="PANTHER" id="PTHR47428">
    <property type="entry name" value="REGULATORY PROTEIN MIG1-RELATED"/>
    <property type="match status" value="1"/>
</dbReference>
<gene>
    <name evidence="11" type="ORF">K457DRAFT_56352</name>
</gene>
<feature type="non-terminal residue" evidence="11">
    <location>
        <position position="1"/>
    </location>
</feature>
<dbReference type="EMBL" id="KV442022">
    <property type="protein sequence ID" value="OAQ33027.1"/>
    <property type="molecule type" value="Genomic_DNA"/>
</dbReference>
<protein>
    <recommendedName>
        <fullName evidence="10">C2H2-type domain-containing protein</fullName>
    </recommendedName>
</protein>
<dbReference type="GO" id="GO:0008270">
    <property type="term" value="F:zinc ion binding"/>
    <property type="evidence" value="ECO:0007669"/>
    <property type="project" value="UniProtKB-KW"/>
</dbReference>
<reference evidence="11 12" key="1">
    <citation type="submission" date="2016-05" db="EMBL/GenBank/DDBJ databases">
        <title>Genome sequencing reveals origins of a unique bacterial endosymbiosis in the earliest lineages of terrestrial Fungi.</title>
        <authorList>
            <consortium name="DOE Joint Genome Institute"/>
            <person name="Uehling J."/>
            <person name="Gryganskyi A."/>
            <person name="Hameed K."/>
            <person name="Tschaplinski T."/>
            <person name="Misztal P."/>
            <person name="Wu S."/>
            <person name="Desiro A."/>
            <person name="Vande Pol N."/>
            <person name="Du Z.-Y."/>
            <person name="Zienkiewicz A."/>
            <person name="Zienkiewicz K."/>
            <person name="Morin E."/>
            <person name="Tisserant E."/>
            <person name="Splivallo R."/>
            <person name="Hainaut M."/>
            <person name="Henrissat B."/>
            <person name="Ohm R."/>
            <person name="Kuo A."/>
            <person name="Yan J."/>
            <person name="Lipzen A."/>
            <person name="Nolan M."/>
            <person name="Labutti K."/>
            <person name="Barry K."/>
            <person name="Goldstein A."/>
            <person name="Labbe J."/>
            <person name="Schadt C."/>
            <person name="Tuskan G."/>
            <person name="Grigoriev I."/>
            <person name="Martin F."/>
            <person name="Vilgalys R."/>
            <person name="Bonito G."/>
        </authorList>
    </citation>
    <scope>NUCLEOTIDE SEQUENCE [LARGE SCALE GENOMIC DNA]</scope>
    <source>
        <strain evidence="11 12">AG-77</strain>
    </source>
</reference>
<evidence type="ECO:0000256" key="5">
    <source>
        <dbReference type="ARBA" id="ARBA00022833"/>
    </source>
</evidence>
<dbReference type="Pfam" id="PF00096">
    <property type="entry name" value="zf-C2H2"/>
    <property type="match status" value="2"/>
</dbReference>
<keyword evidence="7" id="KW-0804">Transcription</keyword>
<evidence type="ECO:0000256" key="7">
    <source>
        <dbReference type="ARBA" id="ARBA00023163"/>
    </source>
</evidence>
<comment type="subcellular location">
    <subcellularLocation>
        <location evidence="1">Nucleus</location>
    </subcellularLocation>
</comment>
<dbReference type="GO" id="GO:0005634">
    <property type="term" value="C:nucleus"/>
    <property type="evidence" value="ECO:0007669"/>
    <property type="project" value="UniProtKB-SubCell"/>
</dbReference>
<evidence type="ECO:0000256" key="4">
    <source>
        <dbReference type="ARBA" id="ARBA00022771"/>
    </source>
</evidence>
<feature type="non-terminal residue" evidence="11">
    <location>
        <position position="55"/>
    </location>
</feature>
<dbReference type="AlphaFoldDB" id="A0A197K5U3"/>
<dbReference type="GO" id="GO:0000433">
    <property type="term" value="P:carbon catabolite repression of transcription from RNA polymerase II promoter by glucose"/>
    <property type="evidence" value="ECO:0007669"/>
    <property type="project" value="TreeGrafter"/>
</dbReference>
<organism evidence="11 12">
    <name type="scientific">Linnemannia elongata AG-77</name>
    <dbReference type="NCBI Taxonomy" id="1314771"/>
    <lineage>
        <taxon>Eukaryota</taxon>
        <taxon>Fungi</taxon>
        <taxon>Fungi incertae sedis</taxon>
        <taxon>Mucoromycota</taxon>
        <taxon>Mortierellomycotina</taxon>
        <taxon>Mortierellomycetes</taxon>
        <taxon>Mortierellales</taxon>
        <taxon>Mortierellaceae</taxon>
        <taxon>Linnemannia</taxon>
    </lineage>
</organism>
<evidence type="ECO:0000313" key="11">
    <source>
        <dbReference type="EMBL" id="OAQ33027.1"/>
    </source>
</evidence>
<dbReference type="GO" id="GO:0000978">
    <property type="term" value="F:RNA polymerase II cis-regulatory region sequence-specific DNA binding"/>
    <property type="evidence" value="ECO:0007669"/>
    <property type="project" value="TreeGrafter"/>
</dbReference>